<keyword evidence="3" id="KW-1185">Reference proteome</keyword>
<protein>
    <recommendedName>
        <fullName evidence="4">Rho termination factor N-terminal domain-containing protein</fullName>
    </recommendedName>
</protein>
<name>A0ABM8AHE0_9DEIO</name>
<proteinExistence type="predicted"/>
<gene>
    <name evidence="2" type="ORF">DAETH_31420</name>
</gene>
<evidence type="ECO:0000256" key="1">
    <source>
        <dbReference type="SAM" id="MobiDB-lite"/>
    </source>
</evidence>
<dbReference type="RefSeq" id="WP_264775833.1">
    <property type="nucleotide sequence ID" value="NZ_AP026560.1"/>
</dbReference>
<evidence type="ECO:0000313" key="2">
    <source>
        <dbReference type="EMBL" id="BDP43173.1"/>
    </source>
</evidence>
<accession>A0ABM8AHE0</accession>
<dbReference type="Proteomes" id="UP001064971">
    <property type="component" value="Chromosome"/>
</dbReference>
<feature type="region of interest" description="Disordered" evidence="1">
    <location>
        <begin position="1"/>
        <end position="29"/>
    </location>
</feature>
<sequence length="86" mass="9967">MPEAWSDRDERQYEHIKESELSWGEPGERAEEIAARTVNKHRRQEGRTPNTQLSDLTRDELYNRVREKGIRGRSGMSKAELVAALS</sequence>
<evidence type="ECO:0000313" key="3">
    <source>
        <dbReference type="Proteomes" id="UP001064971"/>
    </source>
</evidence>
<reference evidence="2" key="1">
    <citation type="submission" date="2022-07" db="EMBL/GenBank/DDBJ databases">
        <title>Complete Genome Sequence of the Radioresistant Bacterium Deinococcus aetherius ST0316, Isolated from the Air Dust collected in Lower Stratosphere above Japan.</title>
        <authorList>
            <person name="Satoh K."/>
            <person name="Hagiwara K."/>
            <person name="Katsumata K."/>
            <person name="Kubo A."/>
            <person name="Yokobori S."/>
            <person name="Yamagishi A."/>
            <person name="Oono Y."/>
            <person name="Narumi I."/>
        </authorList>
    </citation>
    <scope>NUCLEOTIDE SEQUENCE</scope>
    <source>
        <strain evidence="2">ST0316</strain>
    </source>
</reference>
<evidence type="ECO:0008006" key="4">
    <source>
        <dbReference type="Google" id="ProtNLM"/>
    </source>
</evidence>
<organism evidence="2 3">
    <name type="scientific">Deinococcus aetherius</name>
    <dbReference type="NCBI Taxonomy" id="200252"/>
    <lineage>
        <taxon>Bacteria</taxon>
        <taxon>Thermotogati</taxon>
        <taxon>Deinococcota</taxon>
        <taxon>Deinococci</taxon>
        <taxon>Deinococcales</taxon>
        <taxon>Deinococcaceae</taxon>
        <taxon>Deinococcus</taxon>
    </lineage>
</organism>
<dbReference type="EMBL" id="AP026560">
    <property type="protein sequence ID" value="BDP43173.1"/>
    <property type="molecule type" value="Genomic_DNA"/>
</dbReference>